<dbReference type="Proteomes" id="UP000198851">
    <property type="component" value="Unassembled WGS sequence"/>
</dbReference>
<dbReference type="RefSeq" id="WP_093321799.1">
    <property type="nucleotide sequence ID" value="NZ_FOSZ01000002.1"/>
</dbReference>
<organism evidence="1 2">
    <name type="scientific">Shimia haliotis</name>
    <dbReference type="NCBI Taxonomy" id="1280847"/>
    <lineage>
        <taxon>Bacteria</taxon>
        <taxon>Pseudomonadati</taxon>
        <taxon>Pseudomonadota</taxon>
        <taxon>Alphaproteobacteria</taxon>
        <taxon>Rhodobacterales</taxon>
        <taxon>Roseobacteraceae</taxon>
    </lineage>
</organism>
<accession>A0A1I4CBX9</accession>
<proteinExistence type="predicted"/>
<gene>
    <name evidence="1" type="ORF">SAMN04488036_102181</name>
</gene>
<dbReference type="Pfam" id="PF11994">
    <property type="entry name" value="DUF3489"/>
    <property type="match status" value="1"/>
</dbReference>
<dbReference type="InterPro" id="IPR021880">
    <property type="entry name" value="DUF3489"/>
</dbReference>
<evidence type="ECO:0000313" key="1">
    <source>
        <dbReference type="EMBL" id="SFK78684.1"/>
    </source>
</evidence>
<dbReference type="OrthoDB" id="7206991at2"/>
<evidence type="ECO:0008006" key="3">
    <source>
        <dbReference type="Google" id="ProtNLM"/>
    </source>
</evidence>
<evidence type="ECO:0000313" key="2">
    <source>
        <dbReference type="Proteomes" id="UP000198851"/>
    </source>
</evidence>
<sequence>MAKKSTPATTDAAPRQTKQQIMIDLLRRPEGAGIEEITAATGWQSHTVRGAMSGALKKKLGLEITSKKVEGLGRLYRIER</sequence>
<dbReference type="AlphaFoldDB" id="A0A1I4CBX9"/>
<protein>
    <recommendedName>
        <fullName evidence="3">DUF3489 domain-containing protein</fullName>
    </recommendedName>
</protein>
<dbReference type="EMBL" id="FOSZ01000002">
    <property type="protein sequence ID" value="SFK78684.1"/>
    <property type="molecule type" value="Genomic_DNA"/>
</dbReference>
<name>A0A1I4CBX9_9RHOB</name>
<reference evidence="2" key="1">
    <citation type="submission" date="2016-10" db="EMBL/GenBank/DDBJ databases">
        <authorList>
            <person name="Varghese N."/>
            <person name="Submissions S."/>
        </authorList>
    </citation>
    <scope>NUCLEOTIDE SEQUENCE [LARGE SCALE GENOMIC DNA]</scope>
    <source>
        <strain evidence="2">DSM 28453</strain>
    </source>
</reference>
<dbReference type="STRING" id="1280847.SAMN04488036_102181"/>
<keyword evidence="2" id="KW-1185">Reference proteome</keyword>